<proteinExistence type="predicted"/>
<name>A0A395HAC3_9EURO</name>
<reference evidence="2 3" key="1">
    <citation type="submission" date="2018-02" db="EMBL/GenBank/DDBJ databases">
        <title>The genomes of Aspergillus section Nigri reveals drivers in fungal speciation.</title>
        <authorList>
            <consortium name="DOE Joint Genome Institute"/>
            <person name="Vesth T.C."/>
            <person name="Nybo J."/>
            <person name="Theobald S."/>
            <person name="Brandl J."/>
            <person name="Frisvad J.C."/>
            <person name="Nielsen K.F."/>
            <person name="Lyhne E.K."/>
            <person name="Kogle M.E."/>
            <person name="Kuo A."/>
            <person name="Riley R."/>
            <person name="Clum A."/>
            <person name="Nolan M."/>
            <person name="Lipzen A."/>
            <person name="Salamov A."/>
            <person name="Henrissat B."/>
            <person name="Wiebenga A."/>
            <person name="De vries R.P."/>
            <person name="Grigoriev I.V."/>
            <person name="Mortensen U.H."/>
            <person name="Andersen M.R."/>
            <person name="Baker S.E."/>
        </authorList>
    </citation>
    <scope>NUCLEOTIDE SEQUENCE [LARGE SCALE GENOMIC DNA]</scope>
    <source>
        <strain evidence="2 3">CBS 121593</strain>
    </source>
</reference>
<accession>A0A395HAC3</accession>
<dbReference type="Proteomes" id="UP000249402">
    <property type="component" value="Unassembled WGS sequence"/>
</dbReference>
<dbReference type="AlphaFoldDB" id="A0A395HAC3"/>
<dbReference type="GeneID" id="37219550"/>
<keyword evidence="3" id="KW-1185">Reference proteome</keyword>
<gene>
    <name evidence="2" type="ORF">BO80DRAFT_256217</name>
</gene>
<evidence type="ECO:0000313" key="2">
    <source>
        <dbReference type="EMBL" id="RAL04105.1"/>
    </source>
</evidence>
<protein>
    <submittedName>
        <fullName evidence="2">Uncharacterized protein</fullName>
    </submittedName>
</protein>
<sequence length="75" mass="8120">MISIRVITGSILSQPDPSRNPIHRTRHTHPSFQSINPNPQGPGTDKDAALTSPIPNADPSLLSTLEFLTIHSVLD</sequence>
<dbReference type="VEuPathDB" id="FungiDB:BO80DRAFT_256217"/>
<dbReference type="RefSeq" id="XP_025578432.1">
    <property type="nucleotide sequence ID" value="XM_025714685.1"/>
</dbReference>
<evidence type="ECO:0000313" key="3">
    <source>
        <dbReference type="Proteomes" id="UP000249402"/>
    </source>
</evidence>
<dbReference type="EMBL" id="KZ824425">
    <property type="protein sequence ID" value="RAL04105.1"/>
    <property type="molecule type" value="Genomic_DNA"/>
</dbReference>
<evidence type="ECO:0000256" key="1">
    <source>
        <dbReference type="SAM" id="MobiDB-lite"/>
    </source>
</evidence>
<organism evidence="2 3">
    <name type="scientific">Aspergillus ibericus CBS 121593</name>
    <dbReference type="NCBI Taxonomy" id="1448316"/>
    <lineage>
        <taxon>Eukaryota</taxon>
        <taxon>Fungi</taxon>
        <taxon>Dikarya</taxon>
        <taxon>Ascomycota</taxon>
        <taxon>Pezizomycotina</taxon>
        <taxon>Eurotiomycetes</taxon>
        <taxon>Eurotiomycetidae</taxon>
        <taxon>Eurotiales</taxon>
        <taxon>Aspergillaceae</taxon>
        <taxon>Aspergillus</taxon>
        <taxon>Aspergillus subgen. Circumdati</taxon>
    </lineage>
</organism>
<feature type="region of interest" description="Disordered" evidence="1">
    <location>
        <begin position="1"/>
        <end position="57"/>
    </location>
</feature>